<dbReference type="Proteomes" id="UP000237351">
    <property type="component" value="Chromosome"/>
</dbReference>
<sequence length="246" mass="28426">MAVACVAQQLADPQEFVAGLQRLYTNPREDCFDELHFHDGRVFQRYSVPHMIDKKIIGRIFSFKDITKNHNFLLHTEPYDPITGLPTKMLLLDRVNQGLHYARKYHESLAFLFLGLKNYREIKATIGSDLIDLLLRMISERLEKCIGEFDTLARWNEDEFVIVLKNIKGREEIVPVLRRCMFAMENSFALHSHHIKVNFSLGITVFPDDGETSSTLLKHANLAMLHSQSSHGSSIKFYNGTFSFEY</sequence>
<name>A0A1W6N5E7_9PROT</name>
<evidence type="ECO:0000313" key="3">
    <source>
        <dbReference type="Proteomes" id="UP000237351"/>
    </source>
</evidence>
<dbReference type="InterPro" id="IPR029787">
    <property type="entry name" value="Nucleotide_cyclase"/>
</dbReference>
<reference evidence="2 3" key="1">
    <citation type="submission" date="2014-06" db="EMBL/GenBank/DDBJ databases">
        <title>The genome of the endonuclear symbiont Nucleicultrix amoebiphila.</title>
        <authorList>
            <person name="Schulz F."/>
            <person name="Horn M."/>
        </authorList>
    </citation>
    <scope>NUCLEOTIDE SEQUENCE [LARGE SCALE GENOMIC DNA]</scope>
    <source>
        <strain evidence="2 3">FS5</strain>
    </source>
</reference>
<dbReference type="CDD" id="cd01949">
    <property type="entry name" value="GGDEF"/>
    <property type="match status" value="1"/>
</dbReference>
<dbReference type="SUPFAM" id="SSF55073">
    <property type="entry name" value="Nucleotide cyclase"/>
    <property type="match status" value="1"/>
</dbReference>
<feature type="domain" description="GGDEF" evidence="1">
    <location>
        <begin position="107"/>
        <end position="240"/>
    </location>
</feature>
<dbReference type="Pfam" id="PF00990">
    <property type="entry name" value="GGDEF"/>
    <property type="match status" value="1"/>
</dbReference>
<evidence type="ECO:0000259" key="1">
    <source>
        <dbReference type="PROSITE" id="PS50887"/>
    </source>
</evidence>
<dbReference type="SMART" id="SM00267">
    <property type="entry name" value="GGDEF"/>
    <property type="match status" value="1"/>
</dbReference>
<dbReference type="InterPro" id="IPR000160">
    <property type="entry name" value="GGDEF_dom"/>
</dbReference>
<accession>A0A1W6N5E7</accession>
<proteinExistence type="predicted"/>
<gene>
    <name evidence="2" type="ORF">GQ61_06645</name>
</gene>
<organism evidence="2 3">
    <name type="scientific">Candidatus Nucleicultrix amoebiphila FS5</name>
    <dbReference type="NCBI Taxonomy" id="1414854"/>
    <lineage>
        <taxon>Bacteria</taxon>
        <taxon>Pseudomonadati</taxon>
        <taxon>Pseudomonadota</taxon>
        <taxon>Alphaproteobacteria</taxon>
        <taxon>Holosporales</taxon>
        <taxon>Candidatus Nucleicultricaceae</taxon>
        <taxon>Candidatus Nucleicultrix</taxon>
    </lineage>
</organism>
<dbReference type="InterPro" id="IPR052155">
    <property type="entry name" value="Biofilm_reg_signaling"/>
</dbReference>
<dbReference type="EMBL" id="CP008743">
    <property type="protein sequence ID" value="ARN85021.1"/>
    <property type="molecule type" value="Genomic_DNA"/>
</dbReference>
<dbReference type="STRING" id="1414854.GQ61_06645"/>
<keyword evidence="3" id="KW-1185">Reference proteome</keyword>
<dbReference type="NCBIfam" id="TIGR00254">
    <property type="entry name" value="GGDEF"/>
    <property type="match status" value="1"/>
</dbReference>
<dbReference type="AlphaFoldDB" id="A0A1W6N5E7"/>
<dbReference type="PANTHER" id="PTHR44757:SF2">
    <property type="entry name" value="BIOFILM ARCHITECTURE MAINTENANCE PROTEIN MBAA"/>
    <property type="match status" value="1"/>
</dbReference>
<dbReference type="Gene3D" id="3.30.70.270">
    <property type="match status" value="1"/>
</dbReference>
<dbReference type="PANTHER" id="PTHR44757">
    <property type="entry name" value="DIGUANYLATE CYCLASE DGCP"/>
    <property type="match status" value="1"/>
</dbReference>
<protein>
    <recommendedName>
        <fullName evidence="1">GGDEF domain-containing protein</fullName>
    </recommendedName>
</protein>
<dbReference type="InterPro" id="IPR043128">
    <property type="entry name" value="Rev_trsase/Diguanyl_cyclase"/>
</dbReference>
<evidence type="ECO:0000313" key="2">
    <source>
        <dbReference type="EMBL" id="ARN85021.1"/>
    </source>
</evidence>
<dbReference type="KEGG" id="naf:GQ61_06645"/>
<dbReference type="PROSITE" id="PS50887">
    <property type="entry name" value="GGDEF"/>
    <property type="match status" value="1"/>
</dbReference>